<dbReference type="AlphaFoldDB" id="A0A1T4KR80"/>
<dbReference type="STRING" id="180163.SAMN02745174_00548"/>
<evidence type="ECO:0000256" key="1">
    <source>
        <dbReference type="ARBA" id="ARBA00006525"/>
    </source>
</evidence>
<gene>
    <name evidence="3" type="ORF">SAMN02745174_00548</name>
</gene>
<dbReference type="PANTHER" id="PTHR43022:SF1">
    <property type="entry name" value="PROTEIN SMF"/>
    <property type="match status" value="1"/>
</dbReference>
<reference evidence="3 4" key="1">
    <citation type="submission" date="2017-02" db="EMBL/GenBank/DDBJ databases">
        <authorList>
            <person name="Peterson S.W."/>
        </authorList>
    </citation>
    <scope>NUCLEOTIDE SEQUENCE [LARGE SCALE GENOMIC DNA]</scope>
    <source>
        <strain evidence="3 4">ATCC 700028</strain>
    </source>
</reference>
<dbReference type="Gene3D" id="3.40.50.450">
    <property type="match status" value="1"/>
</dbReference>
<feature type="domain" description="Smf/DprA SLOG" evidence="2">
    <location>
        <begin position="71"/>
        <end position="280"/>
    </location>
</feature>
<sequence>MGWYRLKIVGMKNSKIRKAMNLLDTYESLLKLEKNILIKELNYDSNDIELIRKSSEIKEYKKDLELRNIEVINLNDKEYPEELKNISLPPLFLYYMGNISLLKERKIAVVGSRRGTKYGKNFIENLAKTFSENNIVTISGFAQGIDINIHREMLRNNGKTIAIMPCGLDRIYPTEHLKEWKEIIKKGLIISEYSIGIPPYPGNFPLRNRLIGGLGKGVVIVESGERGGSLITAELALEEGRDVYALPGDITSPFSIGCNNLIKNNRAKLITCGIDILEEYQWNIKEKEKTFSIINNEENIVYQQLTTGMTIDELILCTNFDGKKLIGILSELELKNMVIALSGGRYKRKV</sequence>
<evidence type="ECO:0000313" key="4">
    <source>
        <dbReference type="Proteomes" id="UP000191153"/>
    </source>
</evidence>
<accession>A0A1T4KR80</accession>
<dbReference type="Proteomes" id="UP000191153">
    <property type="component" value="Unassembled WGS sequence"/>
</dbReference>
<proteinExistence type="inferred from homology"/>
<dbReference type="EMBL" id="FUWX01000005">
    <property type="protein sequence ID" value="SJZ44848.1"/>
    <property type="molecule type" value="Genomic_DNA"/>
</dbReference>
<evidence type="ECO:0000259" key="2">
    <source>
        <dbReference type="Pfam" id="PF02481"/>
    </source>
</evidence>
<comment type="similarity">
    <text evidence="1">Belongs to the DprA/Smf family.</text>
</comment>
<name>A0A1T4KR80_9FUSO</name>
<dbReference type="Pfam" id="PF02481">
    <property type="entry name" value="DNA_processg_A"/>
    <property type="match status" value="1"/>
</dbReference>
<keyword evidence="4" id="KW-1185">Reference proteome</keyword>
<organism evidence="3 4">
    <name type="scientific">Cetobacterium ceti</name>
    <dbReference type="NCBI Taxonomy" id="180163"/>
    <lineage>
        <taxon>Bacteria</taxon>
        <taxon>Fusobacteriati</taxon>
        <taxon>Fusobacteriota</taxon>
        <taxon>Fusobacteriia</taxon>
        <taxon>Fusobacteriales</taxon>
        <taxon>Fusobacteriaceae</taxon>
        <taxon>Cetobacterium</taxon>
    </lineage>
</organism>
<dbReference type="PANTHER" id="PTHR43022">
    <property type="entry name" value="PROTEIN SMF"/>
    <property type="match status" value="1"/>
</dbReference>
<protein>
    <submittedName>
        <fullName evidence="3">DNA processing protein</fullName>
    </submittedName>
</protein>
<dbReference type="InterPro" id="IPR003488">
    <property type="entry name" value="DprA"/>
</dbReference>
<evidence type="ECO:0000313" key="3">
    <source>
        <dbReference type="EMBL" id="SJZ44848.1"/>
    </source>
</evidence>
<dbReference type="GO" id="GO:0009294">
    <property type="term" value="P:DNA-mediated transformation"/>
    <property type="evidence" value="ECO:0007669"/>
    <property type="project" value="InterPro"/>
</dbReference>
<dbReference type="SUPFAM" id="SSF102405">
    <property type="entry name" value="MCP/YpsA-like"/>
    <property type="match status" value="1"/>
</dbReference>
<dbReference type="InterPro" id="IPR057666">
    <property type="entry name" value="DrpA_SLOG"/>
</dbReference>
<dbReference type="NCBIfam" id="TIGR00732">
    <property type="entry name" value="dprA"/>
    <property type="match status" value="1"/>
</dbReference>